<dbReference type="AlphaFoldDB" id="A0A8T2K7U6"/>
<name>A0A8T2K7U6_9PIPI</name>
<dbReference type="Proteomes" id="UP000812440">
    <property type="component" value="Chromosome 2"/>
</dbReference>
<reference evidence="2" key="1">
    <citation type="thesis" date="2020" institute="ProQuest LLC" country="789 East Eisenhower Parkway, Ann Arbor, MI, USA">
        <title>Comparative Genomics and Chromosome Evolution.</title>
        <authorList>
            <person name="Mudd A.B."/>
        </authorList>
    </citation>
    <scope>NUCLEOTIDE SEQUENCE</scope>
    <source>
        <strain evidence="2">Female2</strain>
        <tissue evidence="2">Blood</tissue>
    </source>
</reference>
<keyword evidence="3" id="KW-1185">Reference proteome</keyword>
<comment type="caution">
    <text evidence="2">The sequence shown here is derived from an EMBL/GenBank/DDBJ whole genome shotgun (WGS) entry which is preliminary data.</text>
</comment>
<evidence type="ECO:0000313" key="3">
    <source>
        <dbReference type="Proteomes" id="UP000812440"/>
    </source>
</evidence>
<accession>A0A8T2K7U6</accession>
<keyword evidence="1" id="KW-1133">Transmembrane helix</keyword>
<protein>
    <submittedName>
        <fullName evidence="2">Uncharacterized protein</fullName>
    </submittedName>
</protein>
<evidence type="ECO:0000313" key="2">
    <source>
        <dbReference type="EMBL" id="KAG8452273.1"/>
    </source>
</evidence>
<evidence type="ECO:0000256" key="1">
    <source>
        <dbReference type="SAM" id="Phobius"/>
    </source>
</evidence>
<feature type="transmembrane region" description="Helical" evidence="1">
    <location>
        <begin position="12"/>
        <end position="30"/>
    </location>
</feature>
<keyword evidence="1" id="KW-0812">Transmembrane</keyword>
<sequence>MSIPRTPRCNAYLLHSTMFLPVLLLTSHRLHVKISIPDISSVLTQIFFLACYLYSPRFLRARYFNLCAHKRFYSSAFWKGCPSS</sequence>
<dbReference type="EMBL" id="JAACNH010000002">
    <property type="protein sequence ID" value="KAG8452273.1"/>
    <property type="molecule type" value="Genomic_DNA"/>
</dbReference>
<feature type="transmembrane region" description="Helical" evidence="1">
    <location>
        <begin position="36"/>
        <end position="54"/>
    </location>
</feature>
<organism evidence="2 3">
    <name type="scientific">Hymenochirus boettgeri</name>
    <name type="common">Congo dwarf clawed frog</name>
    <dbReference type="NCBI Taxonomy" id="247094"/>
    <lineage>
        <taxon>Eukaryota</taxon>
        <taxon>Metazoa</taxon>
        <taxon>Chordata</taxon>
        <taxon>Craniata</taxon>
        <taxon>Vertebrata</taxon>
        <taxon>Euteleostomi</taxon>
        <taxon>Amphibia</taxon>
        <taxon>Batrachia</taxon>
        <taxon>Anura</taxon>
        <taxon>Pipoidea</taxon>
        <taxon>Pipidae</taxon>
        <taxon>Pipinae</taxon>
        <taxon>Hymenochirus</taxon>
    </lineage>
</organism>
<proteinExistence type="predicted"/>
<gene>
    <name evidence="2" type="ORF">GDO86_004178</name>
</gene>
<keyword evidence="1" id="KW-0472">Membrane</keyword>